<proteinExistence type="inferred from homology"/>
<feature type="region of interest" description="Disordered" evidence="9">
    <location>
        <begin position="1"/>
        <end position="26"/>
    </location>
</feature>
<accession>A0A443L9C2</accession>
<evidence type="ECO:0000256" key="3">
    <source>
        <dbReference type="ARBA" id="ARBA00022475"/>
    </source>
</evidence>
<keyword evidence="3" id="KW-1003">Cell membrane</keyword>
<dbReference type="EMBL" id="SAVB01000023">
    <property type="protein sequence ID" value="RWR45755.1"/>
    <property type="molecule type" value="Genomic_DNA"/>
</dbReference>
<keyword evidence="7 10" id="KW-0472">Membrane</keyword>
<evidence type="ECO:0000256" key="1">
    <source>
        <dbReference type="ARBA" id="ARBA00004236"/>
    </source>
</evidence>
<reference evidence="12 13" key="1">
    <citation type="submission" date="2019-01" db="EMBL/GenBank/DDBJ databases">
        <title>Sinorhodobacter populi sp. nov. isolated from the symptomatic bark tissue of Populus euramericana canker.</title>
        <authorList>
            <person name="Xu G."/>
        </authorList>
    </citation>
    <scope>NUCLEOTIDE SEQUENCE [LARGE SCALE GENOMIC DNA]</scope>
    <source>
        <strain evidence="12 13">CCTCC AB2012026</strain>
    </source>
</reference>
<keyword evidence="8" id="KW-0270">Exopolysaccharide synthesis</keyword>
<evidence type="ECO:0000256" key="5">
    <source>
        <dbReference type="ARBA" id="ARBA00022692"/>
    </source>
</evidence>
<evidence type="ECO:0000256" key="9">
    <source>
        <dbReference type="SAM" id="MobiDB-lite"/>
    </source>
</evidence>
<dbReference type="GO" id="GO:0016780">
    <property type="term" value="F:phosphotransferase activity, for other substituted phosphate groups"/>
    <property type="evidence" value="ECO:0007669"/>
    <property type="project" value="TreeGrafter"/>
</dbReference>
<evidence type="ECO:0000313" key="13">
    <source>
        <dbReference type="Proteomes" id="UP000286594"/>
    </source>
</evidence>
<feature type="domain" description="Bacterial sugar transferase" evidence="11">
    <location>
        <begin position="36"/>
        <end position="227"/>
    </location>
</feature>
<keyword evidence="5 10" id="KW-0812">Transmembrane</keyword>
<dbReference type="PANTHER" id="PTHR30576:SF4">
    <property type="entry name" value="UNDECAPRENYL-PHOSPHATE GALACTOSE PHOSPHOTRANSFERASE"/>
    <property type="match status" value="1"/>
</dbReference>
<dbReference type="PANTHER" id="PTHR30576">
    <property type="entry name" value="COLANIC BIOSYNTHESIS UDP-GLUCOSE LIPID CARRIER TRANSFERASE"/>
    <property type="match status" value="1"/>
</dbReference>
<dbReference type="GO" id="GO:0005886">
    <property type="term" value="C:plasma membrane"/>
    <property type="evidence" value="ECO:0007669"/>
    <property type="project" value="UniProtKB-SubCell"/>
</dbReference>
<evidence type="ECO:0000256" key="10">
    <source>
        <dbReference type="SAM" id="Phobius"/>
    </source>
</evidence>
<organism evidence="12 13">
    <name type="scientific">Paenirhodobacter ferrireducens</name>
    <dbReference type="NCBI Taxonomy" id="1215032"/>
    <lineage>
        <taxon>Bacteria</taxon>
        <taxon>Pseudomonadati</taxon>
        <taxon>Pseudomonadota</taxon>
        <taxon>Alphaproteobacteria</taxon>
        <taxon>Rhodobacterales</taxon>
        <taxon>Rhodobacter group</taxon>
        <taxon>Paenirhodobacter</taxon>
    </lineage>
</organism>
<dbReference type="OrthoDB" id="9808602at2"/>
<sequence>MTFHDTPATDGVFPAPHPEVDGKRRRRQGLYATSGKRIIDLLISMLLLPMLLPAMLAIWFAIRRDGSSAIFTQPRVGRDGRIYACYKFRTMVPNAEQVLEEMCARDPKIAEEWGTYQKLSNDPRITSVGRILRKTSLDELPQILNVIKGDMSLVGPRPFLPAQREIYDRAGGRAYYALRPGVTGLWQVLSRHDTTFASRVRFDEAYGANLSMLADLSLILRTAKVVLLRTGV</sequence>
<dbReference type="Proteomes" id="UP000286594">
    <property type="component" value="Unassembled WGS sequence"/>
</dbReference>
<name>A0A443L9C2_9RHOB</name>
<keyword evidence="6 10" id="KW-1133">Transmembrane helix</keyword>
<evidence type="ECO:0000259" key="11">
    <source>
        <dbReference type="Pfam" id="PF02397"/>
    </source>
</evidence>
<evidence type="ECO:0000256" key="8">
    <source>
        <dbReference type="ARBA" id="ARBA00023169"/>
    </source>
</evidence>
<evidence type="ECO:0000256" key="7">
    <source>
        <dbReference type="ARBA" id="ARBA00023136"/>
    </source>
</evidence>
<evidence type="ECO:0000313" key="12">
    <source>
        <dbReference type="EMBL" id="RWR45755.1"/>
    </source>
</evidence>
<evidence type="ECO:0000256" key="4">
    <source>
        <dbReference type="ARBA" id="ARBA00022679"/>
    </source>
</evidence>
<protein>
    <submittedName>
        <fullName evidence="12">Sugar transferase</fullName>
    </submittedName>
</protein>
<evidence type="ECO:0000256" key="2">
    <source>
        <dbReference type="ARBA" id="ARBA00006464"/>
    </source>
</evidence>
<feature type="transmembrane region" description="Helical" evidence="10">
    <location>
        <begin position="41"/>
        <end position="62"/>
    </location>
</feature>
<evidence type="ECO:0000256" key="6">
    <source>
        <dbReference type="ARBA" id="ARBA00022989"/>
    </source>
</evidence>
<dbReference type="GO" id="GO:0000271">
    <property type="term" value="P:polysaccharide biosynthetic process"/>
    <property type="evidence" value="ECO:0007669"/>
    <property type="project" value="UniProtKB-KW"/>
</dbReference>
<comment type="caution">
    <text evidence="12">The sequence shown here is derived from an EMBL/GenBank/DDBJ whole genome shotgun (WGS) entry which is preliminary data.</text>
</comment>
<comment type="similarity">
    <text evidence="2">Belongs to the bacterial sugar transferase family.</text>
</comment>
<gene>
    <name evidence="12" type="ORF">EOW65_16105</name>
</gene>
<keyword evidence="13" id="KW-1185">Reference proteome</keyword>
<keyword evidence="4 12" id="KW-0808">Transferase</keyword>
<dbReference type="AlphaFoldDB" id="A0A443L9C2"/>
<comment type="subcellular location">
    <subcellularLocation>
        <location evidence="1">Cell membrane</location>
    </subcellularLocation>
</comment>
<dbReference type="InterPro" id="IPR003362">
    <property type="entry name" value="Bact_transf"/>
</dbReference>
<dbReference type="Pfam" id="PF02397">
    <property type="entry name" value="Bac_transf"/>
    <property type="match status" value="1"/>
</dbReference>
<dbReference type="RefSeq" id="WP_128151164.1">
    <property type="nucleotide sequence ID" value="NZ_SAVB01000023.1"/>
</dbReference>